<keyword evidence="3" id="KW-0804">Transcription</keyword>
<evidence type="ECO:0000256" key="2">
    <source>
        <dbReference type="ARBA" id="ARBA00023125"/>
    </source>
</evidence>
<reference evidence="6 7" key="1">
    <citation type="submission" date="2024-03" db="EMBL/GenBank/DDBJ databases">
        <title>Mouse gut bacterial collection (mGBC) of GemPharmatech.</title>
        <authorList>
            <person name="He Y."/>
            <person name="Dong L."/>
            <person name="Wu D."/>
            <person name="Gao X."/>
            <person name="Lin Z."/>
        </authorList>
    </citation>
    <scope>NUCLEOTIDE SEQUENCE [LARGE SCALE GENOMIC DNA]</scope>
    <source>
        <strain evidence="6 7">54-13</strain>
    </source>
</reference>
<proteinExistence type="predicted"/>
<dbReference type="SUPFAM" id="SSF46689">
    <property type="entry name" value="Homeodomain-like"/>
    <property type="match status" value="1"/>
</dbReference>
<keyword evidence="1" id="KW-0805">Transcription regulation</keyword>
<evidence type="ECO:0000313" key="7">
    <source>
        <dbReference type="Proteomes" id="UP001565200"/>
    </source>
</evidence>
<evidence type="ECO:0000256" key="3">
    <source>
        <dbReference type="ARBA" id="ARBA00023163"/>
    </source>
</evidence>
<dbReference type="Pfam" id="PF07494">
    <property type="entry name" value="Reg_prop"/>
    <property type="match status" value="1"/>
</dbReference>
<keyword evidence="4" id="KW-1133">Transmembrane helix</keyword>
<organism evidence="6 7">
    <name type="scientific">Heminiphilus faecis</name>
    <dbReference type="NCBI Taxonomy" id="2601703"/>
    <lineage>
        <taxon>Bacteria</taxon>
        <taxon>Pseudomonadati</taxon>
        <taxon>Bacteroidota</taxon>
        <taxon>Bacteroidia</taxon>
        <taxon>Bacteroidales</taxon>
        <taxon>Muribaculaceae</taxon>
        <taxon>Heminiphilus</taxon>
    </lineage>
</organism>
<dbReference type="InterPro" id="IPR015943">
    <property type="entry name" value="WD40/YVTN_repeat-like_dom_sf"/>
</dbReference>
<dbReference type="Proteomes" id="UP001565200">
    <property type="component" value="Unassembled WGS sequence"/>
</dbReference>
<dbReference type="InterPro" id="IPR011110">
    <property type="entry name" value="Reg_prop"/>
</dbReference>
<dbReference type="InterPro" id="IPR018060">
    <property type="entry name" value="HTH_AraC"/>
</dbReference>
<dbReference type="Pfam" id="PF12833">
    <property type="entry name" value="HTH_18"/>
    <property type="match status" value="1"/>
</dbReference>
<gene>
    <name evidence="6" type="ORF">AAK873_06415</name>
</gene>
<dbReference type="EMBL" id="JBCLPP010000014">
    <property type="protein sequence ID" value="MEY8245250.1"/>
    <property type="molecule type" value="Genomic_DNA"/>
</dbReference>
<sequence>MTPSHTGANGLIFDNVVIPHEESGNYVRAINQLPDGRMVFVSVTGVDIYDGTHSKSLPAFPAEYTAPLKSYNGFHHMYLDNDSLLWIKDWGKVSCIDLRYENYRPVTDTNMTDIYIDETGRRIIQSTDSLIFNGNSLPRSVLNGTLQDVAGDSSTLYMFDDSGRITAFSVADGAILYHADAYPPEQKKDYSSTSLICSGKDGFYQIRNGKKGGFFHFSKKERSWTKILETPYTLNTLAIGDDNKAYISCQRGMWIIDLDSGEKKYDEILRTSHGDLIATEISTVYEDMDGGIWLGTFNRGILYYHPSKYDSGKIYLNPLNLNDTSGYFAENRDGSVYYCCGNDAYALNDKSSDGKPIKLSEINIGHTVSGSANTFVSHNGNVYFKTDYGIDIFSPRKSYQDESLAHKPLLTALYIHGERIEQGKDYNGHVILPFSESKTERIELTHNQNFIGLEYSTLNYMSRDSLSLSYRLSGLDPYTVKLNLPPGENRSFKIPYTNIPPGEYLLTVESGTNIAKLEIVIRPPWWRTVWAYALYTVFSIVLLLVAAYIYNNVSRKKMLRKHREDMLLARIRSLIDQCNAYENERVISECNATKPTQTPKAMDDSDSQFISKAMELVENNINTAGYSVEQLSRDLCMDRTGLYRKLMLLLDQSPSLFIRNIRLRHAAKLLLENRGLSIAEVAELTGFSSGSYLSKCFQEIYGCKPSEYAAKSQEST</sequence>
<dbReference type="PANTHER" id="PTHR43280">
    <property type="entry name" value="ARAC-FAMILY TRANSCRIPTIONAL REGULATOR"/>
    <property type="match status" value="1"/>
</dbReference>
<keyword evidence="4" id="KW-0812">Transmembrane</keyword>
<evidence type="ECO:0000256" key="1">
    <source>
        <dbReference type="ARBA" id="ARBA00023015"/>
    </source>
</evidence>
<dbReference type="PROSITE" id="PS01124">
    <property type="entry name" value="HTH_ARAC_FAMILY_2"/>
    <property type="match status" value="1"/>
</dbReference>
<dbReference type="RefSeq" id="WP_205523827.1">
    <property type="nucleotide sequence ID" value="NZ_JBCLPP010000014.1"/>
</dbReference>
<dbReference type="PANTHER" id="PTHR43280:SF2">
    <property type="entry name" value="HTH-TYPE TRANSCRIPTIONAL REGULATOR EXSA"/>
    <property type="match status" value="1"/>
</dbReference>
<protein>
    <submittedName>
        <fullName evidence="6">Helix-turn-helix domain-containing protein</fullName>
    </submittedName>
</protein>
<comment type="caution">
    <text evidence="6">The sequence shown here is derived from an EMBL/GenBank/DDBJ whole genome shotgun (WGS) entry which is preliminary data.</text>
</comment>
<keyword evidence="7" id="KW-1185">Reference proteome</keyword>
<feature type="domain" description="HTH araC/xylS-type" evidence="5">
    <location>
        <begin position="611"/>
        <end position="711"/>
    </location>
</feature>
<keyword evidence="2" id="KW-0238">DNA-binding</keyword>
<dbReference type="InterPro" id="IPR009057">
    <property type="entry name" value="Homeodomain-like_sf"/>
</dbReference>
<dbReference type="SMART" id="SM00342">
    <property type="entry name" value="HTH_ARAC"/>
    <property type="match status" value="1"/>
</dbReference>
<evidence type="ECO:0000313" key="6">
    <source>
        <dbReference type="EMBL" id="MEY8245250.1"/>
    </source>
</evidence>
<dbReference type="Gene3D" id="1.10.10.60">
    <property type="entry name" value="Homeodomain-like"/>
    <property type="match status" value="1"/>
</dbReference>
<evidence type="ECO:0000256" key="4">
    <source>
        <dbReference type="SAM" id="Phobius"/>
    </source>
</evidence>
<name>A0ABV4CV51_9BACT</name>
<evidence type="ECO:0000259" key="5">
    <source>
        <dbReference type="PROSITE" id="PS01124"/>
    </source>
</evidence>
<dbReference type="SUPFAM" id="SSF63829">
    <property type="entry name" value="Calcium-dependent phosphotriesterase"/>
    <property type="match status" value="1"/>
</dbReference>
<keyword evidence="4" id="KW-0472">Membrane</keyword>
<dbReference type="Gene3D" id="2.60.40.10">
    <property type="entry name" value="Immunoglobulins"/>
    <property type="match status" value="1"/>
</dbReference>
<dbReference type="InterPro" id="IPR013783">
    <property type="entry name" value="Ig-like_fold"/>
</dbReference>
<dbReference type="PROSITE" id="PS00041">
    <property type="entry name" value="HTH_ARAC_FAMILY_1"/>
    <property type="match status" value="1"/>
</dbReference>
<accession>A0ABV4CV51</accession>
<feature type="transmembrane region" description="Helical" evidence="4">
    <location>
        <begin position="529"/>
        <end position="550"/>
    </location>
</feature>
<dbReference type="Gene3D" id="2.130.10.10">
    <property type="entry name" value="YVTN repeat-like/Quinoprotein amine dehydrogenase"/>
    <property type="match status" value="2"/>
</dbReference>
<dbReference type="InterPro" id="IPR018062">
    <property type="entry name" value="HTH_AraC-typ_CS"/>
</dbReference>